<dbReference type="Proteomes" id="UP001357485">
    <property type="component" value="Unassembled WGS sequence"/>
</dbReference>
<sequence>RLAMSGFAIGDAATGLLYDIGDSLDDLSVLYRRKPKSETGTITWTGDSNAAHRPNAAAVHEPTDDEQDSRGSAAYIHLRDQLNSMQIDKNTGINQRNRWQSRQRGGQGEPYYRDAEGFDRALGMAIEAGKTVMREKWGHDGCDLRGVGLGPGDAWRVVPEW</sequence>
<name>A0ABR0ITG4_9PEZI</name>
<feature type="compositionally biased region" description="Polar residues" evidence="1">
    <location>
        <begin position="39"/>
        <end position="48"/>
    </location>
</feature>
<accession>A0ABR0ITG4</accession>
<reference evidence="2 3" key="1">
    <citation type="submission" date="2023-08" db="EMBL/GenBank/DDBJ databases">
        <title>Black Yeasts Isolated from many extreme environments.</title>
        <authorList>
            <person name="Coleine C."/>
            <person name="Stajich J.E."/>
            <person name="Selbmann L."/>
        </authorList>
    </citation>
    <scope>NUCLEOTIDE SEQUENCE [LARGE SCALE GENOMIC DNA]</scope>
    <source>
        <strain evidence="2 3">CCFEE 536</strain>
    </source>
</reference>
<feature type="non-terminal residue" evidence="2">
    <location>
        <position position="161"/>
    </location>
</feature>
<feature type="region of interest" description="Disordered" evidence="1">
    <location>
        <begin position="39"/>
        <end position="70"/>
    </location>
</feature>
<keyword evidence="3" id="KW-1185">Reference proteome</keyword>
<organism evidence="2 3">
    <name type="scientific">Cryomyces antarcticus</name>
    <dbReference type="NCBI Taxonomy" id="329879"/>
    <lineage>
        <taxon>Eukaryota</taxon>
        <taxon>Fungi</taxon>
        <taxon>Dikarya</taxon>
        <taxon>Ascomycota</taxon>
        <taxon>Pezizomycotina</taxon>
        <taxon>Dothideomycetes</taxon>
        <taxon>Dothideomycetes incertae sedis</taxon>
        <taxon>Cryomyces</taxon>
    </lineage>
</organism>
<evidence type="ECO:0000313" key="2">
    <source>
        <dbReference type="EMBL" id="KAK5041468.1"/>
    </source>
</evidence>
<protein>
    <submittedName>
        <fullName evidence="2">Uncharacterized protein</fullName>
    </submittedName>
</protein>
<dbReference type="EMBL" id="JAVRRA010028383">
    <property type="protein sequence ID" value="KAK5041468.1"/>
    <property type="molecule type" value="Genomic_DNA"/>
</dbReference>
<evidence type="ECO:0000313" key="3">
    <source>
        <dbReference type="Proteomes" id="UP001357485"/>
    </source>
</evidence>
<gene>
    <name evidence="2" type="ORF">LTR16_011758</name>
</gene>
<evidence type="ECO:0000256" key="1">
    <source>
        <dbReference type="SAM" id="MobiDB-lite"/>
    </source>
</evidence>
<feature type="non-terminal residue" evidence="2">
    <location>
        <position position="1"/>
    </location>
</feature>
<comment type="caution">
    <text evidence="2">The sequence shown here is derived from an EMBL/GenBank/DDBJ whole genome shotgun (WGS) entry which is preliminary data.</text>
</comment>
<proteinExistence type="predicted"/>